<reference evidence="1" key="1">
    <citation type="submission" date="2014-05" db="EMBL/GenBank/DDBJ databases">
        <authorList>
            <person name="Chronopoulou M."/>
        </authorList>
    </citation>
    <scope>NUCLEOTIDE SEQUENCE</scope>
    <source>
        <tissue evidence="1">Whole organism</tissue>
    </source>
</reference>
<name>A0A0K2TRQ3_LEPSM</name>
<dbReference type="EMBL" id="HACA01011368">
    <property type="protein sequence ID" value="CDW28729.1"/>
    <property type="molecule type" value="Transcribed_RNA"/>
</dbReference>
<feature type="non-terminal residue" evidence="1">
    <location>
        <position position="1"/>
    </location>
</feature>
<proteinExistence type="predicted"/>
<protein>
    <submittedName>
        <fullName evidence="1">Uncharacterized protein</fullName>
    </submittedName>
</protein>
<dbReference type="AlphaFoldDB" id="A0A0K2TRQ3"/>
<evidence type="ECO:0000313" key="1">
    <source>
        <dbReference type="EMBL" id="CDW28729.1"/>
    </source>
</evidence>
<organism evidence="1">
    <name type="scientific">Lepeophtheirus salmonis</name>
    <name type="common">Salmon louse</name>
    <name type="synonym">Caligus salmonis</name>
    <dbReference type="NCBI Taxonomy" id="72036"/>
    <lineage>
        <taxon>Eukaryota</taxon>
        <taxon>Metazoa</taxon>
        <taxon>Ecdysozoa</taxon>
        <taxon>Arthropoda</taxon>
        <taxon>Crustacea</taxon>
        <taxon>Multicrustacea</taxon>
        <taxon>Hexanauplia</taxon>
        <taxon>Copepoda</taxon>
        <taxon>Siphonostomatoida</taxon>
        <taxon>Caligidae</taxon>
        <taxon>Lepeophtheirus</taxon>
    </lineage>
</organism>
<sequence length="73" mass="8805">TYVNVHVVVTLEKLINIHKCICLQFVLKNKFAKSLSVWVFFIKKVKAILKKNPLYKRVCVRVYVRFRCPHRWT</sequence>
<accession>A0A0K2TRQ3</accession>